<dbReference type="GO" id="GO:0046872">
    <property type="term" value="F:metal ion binding"/>
    <property type="evidence" value="ECO:0007669"/>
    <property type="project" value="UniProtKB-UniRule"/>
</dbReference>
<keyword evidence="6" id="KW-0249">Electron transport</keyword>
<dbReference type="PANTHER" id="PTHR32479:SF17">
    <property type="entry name" value="GLYCOLATE OXIDASE IRON-SULFUR SUBUNIT"/>
    <property type="match status" value="1"/>
</dbReference>
<dbReference type="InterPro" id="IPR012257">
    <property type="entry name" value="Glc_ox_4Fe-4S"/>
</dbReference>
<keyword evidence="6" id="KW-0813">Transport</keyword>
<dbReference type="Pfam" id="PF13183">
    <property type="entry name" value="Fer4_8"/>
    <property type="match status" value="1"/>
</dbReference>
<accession>A0A2T4Z753</accession>
<keyword evidence="3" id="KW-0677">Repeat</keyword>
<comment type="function">
    <text evidence="6">Component of a complex that catalyzes the oxidation of glycolate to glyoxylate.</text>
</comment>
<keyword evidence="9" id="KW-1185">Reference proteome</keyword>
<dbReference type="AlphaFoldDB" id="A0A2T4Z753"/>
<evidence type="ECO:0000256" key="6">
    <source>
        <dbReference type="PIRNR" id="PIRNR000139"/>
    </source>
</evidence>
<keyword evidence="1 6" id="KW-0004">4Fe-4S</keyword>
<dbReference type="InterPro" id="IPR009051">
    <property type="entry name" value="Helical_ferredxn"/>
</dbReference>
<name>A0A2T4Z753_9BACL</name>
<evidence type="ECO:0000256" key="4">
    <source>
        <dbReference type="ARBA" id="ARBA00023004"/>
    </source>
</evidence>
<dbReference type="GO" id="GO:0051539">
    <property type="term" value="F:4 iron, 4 sulfur cluster binding"/>
    <property type="evidence" value="ECO:0007669"/>
    <property type="project" value="UniProtKB-UniRule"/>
</dbReference>
<keyword evidence="4 6" id="KW-0408">Iron</keyword>
<dbReference type="EMBL" id="PZZP01000001">
    <property type="protein sequence ID" value="PTM57713.1"/>
    <property type="molecule type" value="Genomic_DNA"/>
</dbReference>
<dbReference type="Gene3D" id="1.10.1060.10">
    <property type="entry name" value="Alpha-helical ferredoxin"/>
    <property type="match status" value="1"/>
</dbReference>
<dbReference type="SUPFAM" id="SSF54862">
    <property type="entry name" value="4Fe-4S ferredoxins"/>
    <property type="match status" value="1"/>
</dbReference>
<feature type="domain" description="4Fe-4S ferredoxin-type" evidence="7">
    <location>
        <begin position="82"/>
        <end position="105"/>
    </location>
</feature>
<evidence type="ECO:0000256" key="2">
    <source>
        <dbReference type="ARBA" id="ARBA00022723"/>
    </source>
</evidence>
<dbReference type="Pfam" id="PF02754">
    <property type="entry name" value="CCG"/>
    <property type="match status" value="2"/>
</dbReference>
<dbReference type="PIRSF" id="PIRSF000139">
    <property type="entry name" value="Glc_ox_4Fe-4S"/>
    <property type="match status" value="1"/>
</dbReference>
<sequence>MTQTAPTKAKMVNHNAAASPWNELGRKLALTLDTEELTNCMRCGFCLPACPTYRETGLEAASPRGRIALMKAAHDGWMMPDPAFQQQMDFCLGCRACESACPADVRFGRLLEQSRAAIAEHAPQSQREKGLRKLFLRGLFPHRYRLRLMGATLALYRKTGLHWFVHKSGLARILPLHLRQLDRILPAASSQGVVERIGTVIPAQGKKRGRVGLFRGCIMDVVFADTNENTARLLAAAGYEVVIPPEQTCCGALHAHSGEEGEALELARHNIQTFRQADVDWIASNAGGCGAQLMETSYLLKDDAKWQADAHWFSTRIRDISQLLLAGNPLPLQSLPKRITYQHSCHLQNGMKVAGAPESLIRSIPDATYVDLFEGDRCCGSAGIYNLTHPETSMNILDEKMNHVKETAADILVTTNPGCLLQMKLGIERAGLHDRMEALHLVDLLMQSMKKGENAHERTEKAQ</sequence>
<proteinExistence type="predicted"/>
<keyword evidence="2 6" id="KW-0479">Metal-binding</keyword>
<protein>
    <recommendedName>
        <fullName evidence="6">Glycolate oxidase iron-sulfur subunit</fullName>
        <ecNumber evidence="6">1.1.99.14</ecNumber>
    </recommendedName>
</protein>
<dbReference type="InterPro" id="IPR017900">
    <property type="entry name" value="4Fe4S_Fe_S_CS"/>
</dbReference>
<evidence type="ECO:0000259" key="7">
    <source>
        <dbReference type="PROSITE" id="PS51379"/>
    </source>
</evidence>
<evidence type="ECO:0000256" key="1">
    <source>
        <dbReference type="ARBA" id="ARBA00022485"/>
    </source>
</evidence>
<comment type="catalytic activity">
    <reaction evidence="6">
        <text>glycolate + A = glyoxylate + AH2</text>
        <dbReference type="Rhea" id="RHEA:21264"/>
        <dbReference type="ChEBI" id="CHEBI:13193"/>
        <dbReference type="ChEBI" id="CHEBI:17499"/>
        <dbReference type="ChEBI" id="CHEBI:29805"/>
        <dbReference type="ChEBI" id="CHEBI:36655"/>
        <dbReference type="EC" id="1.1.99.14"/>
    </reaction>
</comment>
<comment type="catalytic activity">
    <reaction evidence="6">
        <text>(R)-lactate + A = pyruvate + AH2</text>
        <dbReference type="Rhea" id="RHEA:15089"/>
        <dbReference type="ChEBI" id="CHEBI:13193"/>
        <dbReference type="ChEBI" id="CHEBI:15361"/>
        <dbReference type="ChEBI" id="CHEBI:16004"/>
        <dbReference type="ChEBI" id="CHEBI:17499"/>
    </reaction>
</comment>
<feature type="domain" description="4Fe-4S ferredoxin-type" evidence="7">
    <location>
        <begin position="28"/>
        <end position="61"/>
    </location>
</feature>
<evidence type="ECO:0000256" key="5">
    <source>
        <dbReference type="ARBA" id="ARBA00023014"/>
    </source>
</evidence>
<dbReference type="RefSeq" id="WP_245891031.1">
    <property type="nucleotide sequence ID" value="NZ_PZZP01000001.1"/>
</dbReference>
<keyword evidence="5 6" id="KW-0411">Iron-sulfur</keyword>
<gene>
    <name evidence="8" type="ORF">C8J48_0265</name>
</gene>
<comment type="cofactor">
    <cofactor evidence="6">
        <name>[4Fe-4S] cluster</name>
        <dbReference type="ChEBI" id="CHEBI:49883"/>
    </cofactor>
    <text evidence="6">Binds 2 [4Fe-4S] clusters.</text>
</comment>
<evidence type="ECO:0000313" key="9">
    <source>
        <dbReference type="Proteomes" id="UP000241639"/>
    </source>
</evidence>
<dbReference type="InterPro" id="IPR017896">
    <property type="entry name" value="4Fe4S_Fe-S-bd"/>
</dbReference>
<dbReference type="PROSITE" id="PS00198">
    <property type="entry name" value="4FE4S_FER_1"/>
    <property type="match status" value="2"/>
</dbReference>
<dbReference type="InterPro" id="IPR004017">
    <property type="entry name" value="Cys_rich_dom"/>
</dbReference>
<dbReference type="Proteomes" id="UP000241639">
    <property type="component" value="Unassembled WGS sequence"/>
</dbReference>
<dbReference type="PROSITE" id="PS51379">
    <property type="entry name" value="4FE4S_FER_2"/>
    <property type="match status" value="2"/>
</dbReference>
<evidence type="ECO:0000313" key="8">
    <source>
        <dbReference type="EMBL" id="PTM57713.1"/>
    </source>
</evidence>
<dbReference type="EC" id="1.1.99.14" evidence="6"/>
<dbReference type="PANTHER" id="PTHR32479">
    <property type="entry name" value="GLYCOLATE OXIDASE IRON-SULFUR SUBUNIT"/>
    <property type="match status" value="1"/>
</dbReference>
<organism evidence="8 9">
    <name type="scientific">Desmospora activa DSM 45169</name>
    <dbReference type="NCBI Taxonomy" id="1121389"/>
    <lineage>
        <taxon>Bacteria</taxon>
        <taxon>Bacillati</taxon>
        <taxon>Bacillota</taxon>
        <taxon>Bacilli</taxon>
        <taxon>Bacillales</taxon>
        <taxon>Thermoactinomycetaceae</taxon>
        <taxon>Desmospora</taxon>
    </lineage>
</organism>
<dbReference type="GO" id="GO:0019154">
    <property type="term" value="F:glycolate dehydrogenase activity"/>
    <property type="evidence" value="ECO:0007669"/>
    <property type="project" value="UniProtKB-EC"/>
</dbReference>
<comment type="caution">
    <text evidence="8">The sequence shown here is derived from an EMBL/GenBank/DDBJ whole genome shotgun (WGS) entry which is preliminary data.</text>
</comment>
<evidence type="ECO:0000256" key="3">
    <source>
        <dbReference type="ARBA" id="ARBA00022737"/>
    </source>
</evidence>
<reference evidence="8 9" key="1">
    <citation type="submission" date="2018-04" db="EMBL/GenBank/DDBJ databases">
        <title>Genomic Encyclopedia of Archaeal and Bacterial Type Strains, Phase II (KMG-II): from individual species to whole genera.</title>
        <authorList>
            <person name="Goeker M."/>
        </authorList>
    </citation>
    <scope>NUCLEOTIDE SEQUENCE [LARGE SCALE GENOMIC DNA]</scope>
    <source>
        <strain evidence="8 9">DSM 45169</strain>
    </source>
</reference>